<dbReference type="Proteomes" id="UP001232445">
    <property type="component" value="Unassembled WGS sequence"/>
</dbReference>
<dbReference type="Gene3D" id="1.20.120.910">
    <property type="entry name" value="DksA, coiled-coil domain"/>
    <property type="match status" value="1"/>
</dbReference>
<comment type="caution">
    <text evidence="7">The sequence shown here is derived from an EMBL/GenBank/DDBJ whole genome shotgun (WGS) entry which is preliminary data.</text>
</comment>
<dbReference type="RefSeq" id="WP_307335850.1">
    <property type="nucleotide sequence ID" value="NZ_JAUSUQ010000002.1"/>
</dbReference>
<dbReference type="PANTHER" id="PTHR33823">
    <property type="entry name" value="RNA POLYMERASE-BINDING TRANSCRIPTION FACTOR DKSA-RELATED"/>
    <property type="match status" value="1"/>
</dbReference>
<dbReference type="InterPro" id="IPR014240">
    <property type="entry name" value="YteA"/>
</dbReference>
<keyword evidence="1" id="KW-0479">Metal-binding</keyword>
<dbReference type="PANTHER" id="PTHR33823:SF4">
    <property type="entry name" value="GENERAL STRESS PROTEIN 16O"/>
    <property type="match status" value="1"/>
</dbReference>
<gene>
    <name evidence="7" type="ORF">J2S00_000862</name>
</gene>
<organism evidence="7 8">
    <name type="scientific">Caldalkalibacillus uzonensis</name>
    <dbReference type="NCBI Taxonomy" id="353224"/>
    <lineage>
        <taxon>Bacteria</taxon>
        <taxon>Bacillati</taxon>
        <taxon>Bacillota</taxon>
        <taxon>Bacilli</taxon>
        <taxon>Bacillales</taxon>
        <taxon>Bacillaceae</taxon>
        <taxon>Caldalkalibacillus</taxon>
    </lineage>
</organism>
<dbReference type="InterPro" id="IPR000962">
    <property type="entry name" value="Znf_DskA_TraR"/>
</dbReference>
<dbReference type="EMBL" id="JAUSUQ010000002">
    <property type="protein sequence ID" value="MDQ0338079.1"/>
    <property type="molecule type" value="Genomic_DNA"/>
</dbReference>
<feature type="compositionally biased region" description="Acidic residues" evidence="5">
    <location>
        <begin position="241"/>
        <end position="251"/>
    </location>
</feature>
<evidence type="ECO:0000256" key="1">
    <source>
        <dbReference type="ARBA" id="ARBA00022723"/>
    </source>
</evidence>
<dbReference type="SUPFAM" id="SSF109635">
    <property type="entry name" value="DnaK suppressor protein DksA, alpha-hairpin domain"/>
    <property type="match status" value="1"/>
</dbReference>
<evidence type="ECO:0000313" key="7">
    <source>
        <dbReference type="EMBL" id="MDQ0338079.1"/>
    </source>
</evidence>
<proteinExistence type="predicted"/>
<reference evidence="7 8" key="1">
    <citation type="submission" date="2023-07" db="EMBL/GenBank/DDBJ databases">
        <title>Genomic Encyclopedia of Type Strains, Phase IV (KMG-IV): sequencing the most valuable type-strain genomes for metagenomic binning, comparative biology and taxonomic classification.</title>
        <authorList>
            <person name="Goeker M."/>
        </authorList>
    </citation>
    <scope>NUCLEOTIDE SEQUENCE [LARGE SCALE GENOMIC DNA]</scope>
    <source>
        <strain evidence="7 8">DSM 17740</strain>
    </source>
</reference>
<dbReference type="Pfam" id="PF01258">
    <property type="entry name" value="zf-dskA_traR"/>
    <property type="match status" value="1"/>
</dbReference>
<keyword evidence="3" id="KW-0862">Zinc</keyword>
<feature type="zinc finger region" description="dksA C4-type" evidence="4">
    <location>
        <begin position="94"/>
        <end position="118"/>
    </location>
</feature>
<evidence type="ECO:0000256" key="3">
    <source>
        <dbReference type="ARBA" id="ARBA00022833"/>
    </source>
</evidence>
<accession>A0ABU0CNV2</accession>
<keyword evidence="8" id="KW-1185">Reference proteome</keyword>
<dbReference type="PROSITE" id="PS51128">
    <property type="entry name" value="ZF_DKSA_2"/>
    <property type="match status" value="1"/>
</dbReference>
<dbReference type="InterPro" id="IPR037187">
    <property type="entry name" value="DnaK_N"/>
</dbReference>
<sequence length="259" mass="29601">MLTEDQKRELHTILLTRLRELRHQLAYNEHFGQEQELVKESVGELSNYDNHPGDLGTEEYERAKDVALNEHAEQELADVERALRAMDEGTYGICEVCGREIPFERLQAVPATTRCKAHAADTFVSKKRPAEEDILEPPFGRFEYDDQDVVVFDAEDAWQSAAAHGSSDTPSDFYDPAKEYEEMFAESDERVGAAEDVEEFLITDMEGNYIGVNEEHEVYETYLDEHGVTSVVEDSGLIDVVNEDEPEQDQDPDYRRKKS</sequence>
<evidence type="ECO:0000313" key="8">
    <source>
        <dbReference type="Proteomes" id="UP001232445"/>
    </source>
</evidence>
<protein>
    <submittedName>
        <fullName evidence="7">YteA family regulatory protein</fullName>
    </submittedName>
</protein>
<name>A0ABU0CNV2_9BACI</name>
<dbReference type="SUPFAM" id="SSF57716">
    <property type="entry name" value="Glucocorticoid receptor-like (DNA-binding domain)"/>
    <property type="match status" value="1"/>
</dbReference>
<dbReference type="NCBIfam" id="TIGR02890">
    <property type="entry name" value="bacill_yteA"/>
    <property type="match status" value="1"/>
</dbReference>
<evidence type="ECO:0000256" key="5">
    <source>
        <dbReference type="SAM" id="MobiDB-lite"/>
    </source>
</evidence>
<evidence type="ECO:0000256" key="2">
    <source>
        <dbReference type="ARBA" id="ARBA00022771"/>
    </source>
</evidence>
<feature type="region of interest" description="Disordered" evidence="5">
    <location>
        <begin position="237"/>
        <end position="259"/>
    </location>
</feature>
<keyword evidence="2" id="KW-0863">Zinc-finger</keyword>
<evidence type="ECO:0000259" key="6">
    <source>
        <dbReference type="Pfam" id="PF01258"/>
    </source>
</evidence>
<feature type="domain" description="Zinc finger DksA/TraR C4-type" evidence="6">
    <location>
        <begin position="89"/>
        <end position="116"/>
    </location>
</feature>
<evidence type="ECO:0000256" key="4">
    <source>
        <dbReference type="PROSITE-ProRule" id="PRU00510"/>
    </source>
</evidence>